<reference evidence="7" key="1">
    <citation type="submission" date="2025-08" db="UniProtKB">
        <authorList>
            <consortium name="RefSeq"/>
        </authorList>
    </citation>
    <scope>IDENTIFICATION</scope>
</reference>
<organism evidence="7">
    <name type="scientific">Nicotiana tabacum</name>
    <name type="common">Common tobacco</name>
    <dbReference type="NCBI Taxonomy" id="4097"/>
    <lineage>
        <taxon>Eukaryota</taxon>
        <taxon>Viridiplantae</taxon>
        <taxon>Streptophyta</taxon>
        <taxon>Embryophyta</taxon>
        <taxon>Tracheophyta</taxon>
        <taxon>Spermatophyta</taxon>
        <taxon>Magnoliopsida</taxon>
        <taxon>eudicotyledons</taxon>
        <taxon>Gunneridae</taxon>
        <taxon>Pentapetalae</taxon>
        <taxon>asterids</taxon>
        <taxon>lamiids</taxon>
        <taxon>Solanales</taxon>
        <taxon>Solanaceae</taxon>
        <taxon>Nicotianoideae</taxon>
        <taxon>Nicotianeae</taxon>
        <taxon>Nicotiana</taxon>
    </lineage>
</organism>
<dbReference type="PaxDb" id="4097-A0A1S3XQR2"/>
<dbReference type="OrthoDB" id="1431247at2759"/>
<dbReference type="RefSeq" id="XP_016442200.1">
    <property type="nucleotide sequence ID" value="XM_016586714.1"/>
</dbReference>
<dbReference type="KEGG" id="nta:107767646"/>
<evidence type="ECO:0000256" key="4">
    <source>
        <dbReference type="PROSITE-ProRule" id="PRU00285"/>
    </source>
</evidence>
<feature type="domain" description="SHSP" evidence="6">
    <location>
        <begin position="21"/>
        <end position="125"/>
    </location>
</feature>
<dbReference type="PANTHER" id="PTHR43670">
    <property type="entry name" value="HEAT SHOCK PROTEIN 26"/>
    <property type="match status" value="1"/>
</dbReference>
<gene>
    <name evidence="7" type="primary">LOC107767646</name>
</gene>
<comment type="similarity">
    <text evidence="4 5">Belongs to the small heat shock protein (HSP20) family.</text>
</comment>
<dbReference type="AlphaFoldDB" id="A0A1S3XQR2"/>
<dbReference type="PROSITE" id="PS01031">
    <property type="entry name" value="SHSP"/>
    <property type="match status" value="1"/>
</dbReference>
<name>A0A1S3XQR2_TOBAC</name>
<proteinExistence type="inferred from homology"/>
<dbReference type="Pfam" id="PF00011">
    <property type="entry name" value="HSP20"/>
    <property type="match status" value="1"/>
</dbReference>
<dbReference type="PANTHER" id="PTHR43670:SF53">
    <property type="entry name" value="PROTEIN RESTRICTED TEV MOVEMENT 2-LIKE"/>
    <property type="match status" value="1"/>
</dbReference>
<keyword evidence="2" id="KW-0472">Membrane</keyword>
<sequence>MDIKRVAAAQEYEDFVPTSIMVREKDYDTLLFNLSGEFFSFFLSGSGFKKEQVKVQLCKLGILKISGQRPVYKWQRFQKDILVSENCDKSNISARFVNGNILCVKYPKLITSEGKKDKKLPVSVSERQKKEEQATSQKTTLKVSLVRLVDQI</sequence>
<dbReference type="InterPro" id="IPR002068">
    <property type="entry name" value="A-crystallin/Hsp20_dom"/>
</dbReference>
<evidence type="ECO:0000256" key="1">
    <source>
        <dbReference type="ARBA" id="ARBA00004162"/>
    </source>
</evidence>
<accession>A0A1S3XQR2</accession>
<dbReference type="Gene3D" id="2.60.40.790">
    <property type="match status" value="1"/>
</dbReference>
<evidence type="ECO:0000256" key="2">
    <source>
        <dbReference type="ARBA" id="ARBA00022475"/>
    </source>
</evidence>
<evidence type="ECO:0000256" key="5">
    <source>
        <dbReference type="RuleBase" id="RU003616"/>
    </source>
</evidence>
<evidence type="ECO:0000313" key="7">
    <source>
        <dbReference type="RefSeq" id="XP_016442200.1"/>
    </source>
</evidence>
<dbReference type="GO" id="GO:0006952">
    <property type="term" value="P:defense response"/>
    <property type="evidence" value="ECO:0007669"/>
    <property type="project" value="UniProtKB-KW"/>
</dbReference>
<keyword evidence="3" id="KW-0611">Plant defense</keyword>
<dbReference type="SUPFAM" id="SSF49764">
    <property type="entry name" value="HSP20-like chaperones"/>
    <property type="match status" value="1"/>
</dbReference>
<protein>
    <recommendedName>
        <fullName evidence="6">SHSP domain-containing protein</fullName>
    </recommendedName>
</protein>
<evidence type="ECO:0000256" key="3">
    <source>
        <dbReference type="ARBA" id="ARBA00022821"/>
    </source>
</evidence>
<evidence type="ECO:0000259" key="6">
    <source>
        <dbReference type="PROSITE" id="PS01031"/>
    </source>
</evidence>
<dbReference type="GO" id="GO:0034605">
    <property type="term" value="P:cellular response to heat"/>
    <property type="evidence" value="ECO:0000318"/>
    <property type="project" value="GO_Central"/>
</dbReference>
<keyword evidence="2" id="KW-1003">Cell membrane</keyword>
<dbReference type="InterPro" id="IPR008978">
    <property type="entry name" value="HSP20-like_chaperone"/>
</dbReference>
<dbReference type="CDD" id="cd06464">
    <property type="entry name" value="ACD_sHsps-like"/>
    <property type="match status" value="1"/>
</dbReference>
<comment type="subcellular location">
    <subcellularLocation>
        <location evidence="1">Cell membrane</location>
        <topology evidence="1">Single-pass membrane protein</topology>
    </subcellularLocation>
</comment>
<dbReference type="GO" id="GO:0005886">
    <property type="term" value="C:plasma membrane"/>
    <property type="evidence" value="ECO:0007669"/>
    <property type="project" value="UniProtKB-SubCell"/>
</dbReference>
<dbReference type="STRING" id="4097.A0A1S3XQR2"/>